<dbReference type="KEGG" id="nfn:NFRAN_3077"/>
<evidence type="ECO:0000256" key="7">
    <source>
        <dbReference type="ARBA" id="ARBA00022884"/>
    </source>
</evidence>
<dbReference type="PROSITE" id="PS01199">
    <property type="entry name" value="RIBOSOMAL_L1"/>
    <property type="match status" value="1"/>
</dbReference>
<gene>
    <name evidence="13" type="primary">rpl</name>
    <name evidence="11" type="synonym">rpl1</name>
    <name evidence="13" type="ORF">NFRAN_3077</name>
</gene>
<dbReference type="HAMAP" id="MF_01318_A">
    <property type="entry name" value="Ribosomal_uL1_A"/>
    <property type="match status" value="1"/>
</dbReference>
<dbReference type="GO" id="GO:0015934">
    <property type="term" value="C:large ribosomal subunit"/>
    <property type="evidence" value="ECO:0007669"/>
    <property type="project" value="InterPro"/>
</dbReference>
<evidence type="ECO:0000256" key="11">
    <source>
        <dbReference type="HAMAP-Rule" id="MF_01318"/>
    </source>
</evidence>
<dbReference type="PIRSF" id="PIRSF002155">
    <property type="entry name" value="Ribosomal_L1"/>
    <property type="match status" value="1"/>
</dbReference>
<evidence type="ECO:0000256" key="2">
    <source>
        <dbReference type="ARBA" id="ARBA00011838"/>
    </source>
</evidence>
<evidence type="ECO:0000313" key="13">
    <source>
        <dbReference type="EMBL" id="VFJ15395.1"/>
    </source>
</evidence>
<dbReference type="GO" id="GO:0000049">
    <property type="term" value="F:tRNA binding"/>
    <property type="evidence" value="ECO:0007669"/>
    <property type="project" value="UniProtKB-KW"/>
</dbReference>
<dbReference type="SUPFAM" id="SSF56808">
    <property type="entry name" value="Ribosomal protein L1"/>
    <property type="match status" value="1"/>
</dbReference>
<keyword evidence="5 11" id="KW-0699">rRNA-binding</keyword>
<dbReference type="GO" id="GO:0006412">
    <property type="term" value="P:translation"/>
    <property type="evidence" value="ECO:0007669"/>
    <property type="project" value="UniProtKB-UniRule"/>
</dbReference>
<dbReference type="FunFam" id="3.40.50.790:FF:000005">
    <property type="entry name" value="50S ribosomal protein L1"/>
    <property type="match status" value="1"/>
</dbReference>
<name>A0A484IIA3_9ARCH</name>
<dbReference type="InterPro" id="IPR002143">
    <property type="entry name" value="Ribosomal_uL1"/>
</dbReference>
<keyword evidence="7 11" id="KW-0694">RNA-binding</keyword>
<dbReference type="PANTHER" id="PTHR36427">
    <property type="entry name" value="54S RIBOSOMAL PROTEIN L1, MITOCHONDRIAL"/>
    <property type="match status" value="1"/>
</dbReference>
<evidence type="ECO:0000313" key="14">
    <source>
        <dbReference type="Proteomes" id="UP000294299"/>
    </source>
</evidence>
<evidence type="ECO:0000256" key="4">
    <source>
        <dbReference type="ARBA" id="ARBA00022555"/>
    </source>
</evidence>
<evidence type="ECO:0000256" key="9">
    <source>
        <dbReference type="ARBA" id="ARBA00023274"/>
    </source>
</evidence>
<dbReference type="EMBL" id="LR216287">
    <property type="protein sequence ID" value="VFJ15395.1"/>
    <property type="molecule type" value="Genomic_DNA"/>
</dbReference>
<accession>A0A484IIA3</accession>
<dbReference type="InterPro" id="IPR023674">
    <property type="entry name" value="Ribosomal_uL1-like"/>
</dbReference>
<protein>
    <recommendedName>
        <fullName evidence="11">Large ribosomal subunit protein uL1</fullName>
    </recommendedName>
</protein>
<dbReference type="GeneID" id="39422172"/>
<comment type="function">
    <text evidence="10">Probably involved in E site tRNA release. Binds directly to 23S rRNA.</text>
</comment>
<evidence type="ECO:0000256" key="10">
    <source>
        <dbReference type="ARBA" id="ARBA00045545"/>
    </source>
</evidence>
<evidence type="ECO:0000256" key="3">
    <source>
        <dbReference type="ARBA" id="ARBA00022491"/>
    </source>
</evidence>
<dbReference type="InterPro" id="IPR023673">
    <property type="entry name" value="Ribosomal_uL1_CS"/>
</dbReference>
<evidence type="ECO:0000256" key="5">
    <source>
        <dbReference type="ARBA" id="ARBA00022730"/>
    </source>
</evidence>
<dbReference type="Pfam" id="PF00687">
    <property type="entry name" value="Ribosomal_L1"/>
    <property type="match status" value="1"/>
</dbReference>
<keyword evidence="6 11" id="KW-0810">Translation regulation</keyword>
<comment type="similarity">
    <text evidence="1 11 12">Belongs to the universal ribosomal protein uL1 family.</text>
</comment>
<dbReference type="GO" id="GO:0006417">
    <property type="term" value="P:regulation of translation"/>
    <property type="evidence" value="ECO:0007669"/>
    <property type="project" value="UniProtKB-KW"/>
</dbReference>
<dbReference type="PANTHER" id="PTHR36427:SF3">
    <property type="entry name" value="LARGE RIBOSOMAL SUBUNIT PROTEIN UL1M"/>
    <property type="match status" value="1"/>
</dbReference>
<keyword evidence="3 11" id="KW-0678">Repressor</keyword>
<keyword evidence="8 11" id="KW-0689">Ribosomal protein</keyword>
<reference evidence="13 14" key="1">
    <citation type="submission" date="2019-02" db="EMBL/GenBank/DDBJ databases">
        <authorList>
            <person name="Lehtovirta-Morley E L."/>
        </authorList>
    </citation>
    <scope>NUCLEOTIDE SEQUENCE [LARGE SCALE GENOMIC DNA]</scope>
    <source>
        <strain evidence="13">NFRAN1</strain>
    </source>
</reference>
<keyword evidence="14" id="KW-1185">Reference proteome</keyword>
<dbReference type="Gene3D" id="3.30.190.20">
    <property type="match status" value="1"/>
</dbReference>
<dbReference type="Gene3D" id="3.40.50.790">
    <property type="match status" value="1"/>
</dbReference>
<dbReference type="GO" id="GO:0003735">
    <property type="term" value="F:structural constituent of ribosome"/>
    <property type="evidence" value="ECO:0007669"/>
    <property type="project" value="InterPro"/>
</dbReference>
<dbReference type="CDD" id="cd00403">
    <property type="entry name" value="Ribosomal_L1"/>
    <property type="match status" value="1"/>
</dbReference>
<comment type="function">
    <text evidence="11">Protein L1 is also a translational repressor protein, it controls the translation of its operon by binding to its mRNA.</text>
</comment>
<comment type="subunit">
    <text evidence="2 11">Part of the 50S ribosomal subunit.</text>
</comment>
<dbReference type="RefSeq" id="WP_232038031.1">
    <property type="nucleotide sequence ID" value="NZ_LR216287.1"/>
</dbReference>
<keyword evidence="9 11" id="KW-0687">Ribonucleoprotein</keyword>
<evidence type="ECO:0000256" key="8">
    <source>
        <dbReference type="ARBA" id="ARBA00022980"/>
    </source>
</evidence>
<dbReference type="InterPro" id="IPR028364">
    <property type="entry name" value="Ribosomal_uL1/biogenesis"/>
</dbReference>
<organism evidence="13 14">
    <name type="scientific">Candidatus Nitrosocosmicus franklandianus</name>
    <dbReference type="NCBI Taxonomy" id="1798806"/>
    <lineage>
        <taxon>Archaea</taxon>
        <taxon>Nitrososphaerota</taxon>
        <taxon>Nitrososphaeria</taxon>
        <taxon>Nitrososphaerales</taxon>
        <taxon>Nitrososphaeraceae</taxon>
        <taxon>Candidatus Nitrosocosmicus</taxon>
    </lineage>
</organism>
<dbReference type="InterPro" id="IPR016095">
    <property type="entry name" value="Ribosomal_uL1_3-a/b-sand"/>
</dbReference>
<proteinExistence type="inferred from homology"/>
<comment type="function">
    <text evidence="11">Binds directly to 23S rRNA. Probably involved in E site tRNA release.</text>
</comment>
<dbReference type="GO" id="GO:0019843">
    <property type="term" value="F:rRNA binding"/>
    <property type="evidence" value="ECO:0007669"/>
    <property type="project" value="UniProtKB-UniRule"/>
</dbReference>
<evidence type="ECO:0000256" key="6">
    <source>
        <dbReference type="ARBA" id="ARBA00022845"/>
    </source>
</evidence>
<dbReference type="AlphaFoldDB" id="A0A484IIA3"/>
<dbReference type="InterPro" id="IPR023669">
    <property type="entry name" value="Ribosomal_uL1_arc"/>
</dbReference>
<keyword evidence="4 11" id="KW-0820">tRNA-binding</keyword>
<sequence length="227" mass="24862">MAYVRLNDILMFNNDQLKELVKKAREATPKRNFAQSAELTLVLKDIDVKKGFNVNEIVVLPNPTKEGSSLCMLATGDMGLRAKKAGVDQVMEPDTLDRIGTNKREARKVVRSYDFFLADATLMASVGRSLGQFLGPKGKMPTPVPYGAPIENIASRLRSSTRIRSKNQLNMSTKIGDESMTDEQLAANASAVIASVEKKLPQGEKNFRNAIIKFTMGKAIKASALGK</sequence>
<evidence type="ECO:0000256" key="12">
    <source>
        <dbReference type="RuleBase" id="RU000659"/>
    </source>
</evidence>
<dbReference type="NCBIfam" id="NF003244">
    <property type="entry name" value="PRK04203.1"/>
    <property type="match status" value="1"/>
</dbReference>
<evidence type="ECO:0000256" key="1">
    <source>
        <dbReference type="ARBA" id="ARBA00010531"/>
    </source>
</evidence>
<dbReference type="Proteomes" id="UP000294299">
    <property type="component" value="Chromosome NFRAN"/>
</dbReference>